<dbReference type="InterPro" id="IPR011037">
    <property type="entry name" value="Pyrv_Knase-like_insert_dom_sf"/>
</dbReference>
<gene>
    <name evidence="2" type="ORF">GCM10025783_33210</name>
</gene>
<feature type="domain" description="MOSC" evidence="1">
    <location>
        <begin position="27"/>
        <end position="162"/>
    </location>
</feature>
<reference evidence="3" key="1">
    <citation type="journal article" date="2019" name="Int. J. Syst. Evol. Microbiol.">
        <title>The Global Catalogue of Microorganisms (GCM) 10K type strain sequencing project: providing services to taxonomists for standard genome sequencing and annotation.</title>
        <authorList>
            <consortium name="The Broad Institute Genomics Platform"/>
            <consortium name="The Broad Institute Genome Sequencing Center for Infectious Disease"/>
            <person name="Wu L."/>
            <person name="Ma J."/>
        </authorList>
    </citation>
    <scope>NUCLEOTIDE SEQUENCE [LARGE SCALE GENOMIC DNA]</scope>
    <source>
        <strain evidence="3">JCM 19015</strain>
    </source>
</reference>
<dbReference type="Pfam" id="PF03473">
    <property type="entry name" value="MOSC"/>
    <property type="match status" value="1"/>
</dbReference>
<keyword evidence="3" id="KW-1185">Reference proteome</keyword>
<sequence length="212" mass="23247">MAEVVAVCVVHQLLPERSIGVTAIDKRPVERPLRIRALGVHGDVQADRKYHGGADQAVYAYAEEDAAWFAQDLGREIPPGLFGENLRTRGVDVTGAVIGERWRIGEKVVLEVTSPRTPCGVFERRMGVKGWQRRFDEHGAPGVYFRVIRAGDVQAGDAIEVVDRPAHGVTIGRWFTEQAPADARALLAAEASGAVRLQDDVHRKIEKALARA</sequence>
<accession>A0ABP8ZHV8</accession>
<dbReference type="Gene3D" id="2.40.33.20">
    <property type="entry name" value="PK beta-barrel domain-like"/>
    <property type="match status" value="1"/>
</dbReference>
<dbReference type="InterPro" id="IPR052353">
    <property type="entry name" value="Benzoxazolinone_Detox_Enz"/>
</dbReference>
<evidence type="ECO:0000259" key="1">
    <source>
        <dbReference type="PROSITE" id="PS51340"/>
    </source>
</evidence>
<dbReference type="InterPro" id="IPR005302">
    <property type="entry name" value="MoCF_Sase_C"/>
</dbReference>
<dbReference type="PANTHER" id="PTHR30212">
    <property type="entry name" value="PROTEIN YIIM"/>
    <property type="match status" value="1"/>
</dbReference>
<dbReference type="SUPFAM" id="SSF50800">
    <property type="entry name" value="PK beta-barrel domain-like"/>
    <property type="match status" value="1"/>
</dbReference>
<protein>
    <submittedName>
        <fullName evidence="2">MOSC domain-containing protein</fullName>
    </submittedName>
</protein>
<dbReference type="Proteomes" id="UP001500121">
    <property type="component" value="Unassembled WGS sequence"/>
</dbReference>
<evidence type="ECO:0000313" key="2">
    <source>
        <dbReference type="EMBL" id="GAA4757172.1"/>
    </source>
</evidence>
<dbReference type="PROSITE" id="PS51340">
    <property type="entry name" value="MOSC"/>
    <property type="match status" value="1"/>
</dbReference>
<dbReference type="PANTHER" id="PTHR30212:SF2">
    <property type="entry name" value="PROTEIN YIIM"/>
    <property type="match status" value="1"/>
</dbReference>
<dbReference type="RefSeq" id="WP_345482470.1">
    <property type="nucleotide sequence ID" value="NZ_BAABLP010000010.1"/>
</dbReference>
<dbReference type="EMBL" id="BAABLP010000010">
    <property type="protein sequence ID" value="GAA4757172.1"/>
    <property type="molecule type" value="Genomic_DNA"/>
</dbReference>
<proteinExistence type="predicted"/>
<organism evidence="2 3">
    <name type="scientific">Amnibacterium soli</name>
    <dbReference type="NCBI Taxonomy" id="1282736"/>
    <lineage>
        <taxon>Bacteria</taxon>
        <taxon>Bacillati</taxon>
        <taxon>Actinomycetota</taxon>
        <taxon>Actinomycetes</taxon>
        <taxon>Micrococcales</taxon>
        <taxon>Microbacteriaceae</taxon>
        <taxon>Amnibacterium</taxon>
    </lineage>
</organism>
<evidence type="ECO:0000313" key="3">
    <source>
        <dbReference type="Proteomes" id="UP001500121"/>
    </source>
</evidence>
<name>A0ABP8ZHV8_9MICO</name>
<comment type="caution">
    <text evidence="2">The sequence shown here is derived from an EMBL/GenBank/DDBJ whole genome shotgun (WGS) entry which is preliminary data.</text>
</comment>